<dbReference type="Gene3D" id="2.60.40.1190">
    <property type="match status" value="1"/>
</dbReference>
<dbReference type="CDD" id="cd09618">
    <property type="entry name" value="CBM9_like_2"/>
    <property type="match status" value="1"/>
</dbReference>
<feature type="domain" description="DUF5916" evidence="3">
    <location>
        <begin position="263"/>
        <end position="347"/>
    </location>
</feature>
<dbReference type="InterPro" id="IPR010502">
    <property type="entry name" value="Carb-bd_dom_fam9"/>
</dbReference>
<dbReference type="InterPro" id="IPR045670">
    <property type="entry name" value="DUF5916"/>
</dbReference>
<gene>
    <name evidence="4" type="ORF">SAMN05660429_02137</name>
</gene>
<dbReference type="SUPFAM" id="SSF49344">
    <property type="entry name" value="CBD9-like"/>
    <property type="match status" value="1"/>
</dbReference>
<accession>A0A1I0FK57</accession>
<name>A0A1I0FK57_THASX</name>
<keyword evidence="5" id="KW-1185">Reference proteome</keyword>
<reference evidence="4 5" key="1">
    <citation type="submission" date="2016-10" db="EMBL/GenBank/DDBJ databases">
        <authorList>
            <person name="de Groot N.N."/>
        </authorList>
    </citation>
    <scope>NUCLEOTIDE SEQUENCE [LARGE SCALE GENOMIC DNA]</scope>
    <source>
        <strain evidence="4 5">DSM 19706</strain>
    </source>
</reference>
<organism evidence="4 5">
    <name type="scientific">Thalassotalea agarivorans</name>
    <name type="common">Thalassomonas agarivorans</name>
    <dbReference type="NCBI Taxonomy" id="349064"/>
    <lineage>
        <taxon>Bacteria</taxon>
        <taxon>Pseudomonadati</taxon>
        <taxon>Pseudomonadota</taxon>
        <taxon>Gammaproteobacteria</taxon>
        <taxon>Alteromonadales</taxon>
        <taxon>Colwelliaceae</taxon>
        <taxon>Thalassotalea</taxon>
    </lineage>
</organism>
<dbReference type="Pfam" id="PF06452">
    <property type="entry name" value="CBM9_1"/>
    <property type="match status" value="1"/>
</dbReference>
<evidence type="ECO:0000256" key="1">
    <source>
        <dbReference type="SAM" id="SignalP"/>
    </source>
</evidence>
<feature type="signal peptide" evidence="1">
    <location>
        <begin position="1"/>
        <end position="24"/>
    </location>
</feature>
<dbReference type="EMBL" id="FOHK01000009">
    <property type="protein sequence ID" value="SET57636.1"/>
    <property type="molecule type" value="Genomic_DNA"/>
</dbReference>
<keyword evidence="1" id="KW-0732">Signal</keyword>
<proteinExistence type="predicted"/>
<dbReference type="GO" id="GO:0016052">
    <property type="term" value="P:carbohydrate catabolic process"/>
    <property type="evidence" value="ECO:0007669"/>
    <property type="project" value="InterPro"/>
</dbReference>
<evidence type="ECO:0000313" key="4">
    <source>
        <dbReference type="EMBL" id="SET57636.1"/>
    </source>
</evidence>
<feature type="chain" id="PRO_5011503513" evidence="1">
    <location>
        <begin position="25"/>
        <end position="752"/>
    </location>
</feature>
<evidence type="ECO:0000259" key="2">
    <source>
        <dbReference type="Pfam" id="PF06452"/>
    </source>
</evidence>
<dbReference type="GO" id="GO:0030246">
    <property type="term" value="F:carbohydrate binding"/>
    <property type="evidence" value="ECO:0007669"/>
    <property type="project" value="InterPro"/>
</dbReference>
<dbReference type="AlphaFoldDB" id="A0A1I0FK57"/>
<sequence>MLKESSISTRVLLSLLLFSSSVVATTEPSKPDYALPSSSLSAVIDGELDDEIWSQAKTISLDIVNDPFENTPSPVVTSAKLVENGEFLYLSFVAKDPEPSKITAAIAERDSRWDDDLVGIKLDTTNSRRHSYVFLVNPYGVQMDSTANEITGADNRSWDGIWYAEAKLTDEGFQVEMAIPFRILNIDDSKTEKTWAFELLRLYPRDQWLRISNTPLDRNNACWLCQYPTLSGLENISTANNLTVTPALVAEYDEQRDVYANEPWQSDTTVEAGIDLKWSINSNNLVNLTVNPDFSTVESDSSQLSVNKNFALQFEEKRPFFLENQDYFVSNMDLVYTRNIADPDYGAKITGADEDQTYAAFVTNDTQTNIVLPGNLESNLVTLEEENHSAAVRYRRDFTENLSLGVISTMRSSETYHNVLGGIDGKWQIDDSNAVKAQFVYSDTEDSPSYSSQLGSVSDQAIKVDFIHDSEYWRVEANHQQIGKDFRADLGFVAQNDIDTQSVVVNRRFYFEESSWYEGYTGAKYAIKHNESGELIEKTWSASLGFNGPLISTFDILFSHEDKVGLRFDDTSDAIDGNTNLFTVNTVTLEYYLTPSSTTYFWTQLRIGDEIDYVNNRLADVKEGQAYFFWDVNKQFNSQIDYGISRLDADNAQVYTEQFLDLTLVYNFSTRSYIKLKANFFDVEYNPNNYPVGLDTEQLRDVATQLIYAYKINPQTAFYLGYSDYSIEDDFLPGLKQAERTIFSKLTYAFNL</sequence>
<dbReference type="Pfam" id="PF19313">
    <property type="entry name" value="DUF5916"/>
    <property type="match status" value="1"/>
</dbReference>
<evidence type="ECO:0000259" key="3">
    <source>
        <dbReference type="Pfam" id="PF19313"/>
    </source>
</evidence>
<dbReference type="STRING" id="349064.SAMN05660429_02137"/>
<dbReference type="GO" id="GO:0004553">
    <property type="term" value="F:hydrolase activity, hydrolyzing O-glycosyl compounds"/>
    <property type="evidence" value="ECO:0007669"/>
    <property type="project" value="InterPro"/>
</dbReference>
<dbReference type="Proteomes" id="UP000199308">
    <property type="component" value="Unassembled WGS sequence"/>
</dbReference>
<protein>
    <submittedName>
        <fullName evidence="4">Carbohydrate family 9 binding domain-like</fullName>
    </submittedName>
</protein>
<feature type="domain" description="Carbohydrate-binding" evidence="2">
    <location>
        <begin position="44"/>
        <end position="199"/>
    </location>
</feature>
<evidence type="ECO:0000313" key="5">
    <source>
        <dbReference type="Proteomes" id="UP000199308"/>
    </source>
</evidence>